<accession>A0A077Z608</accession>
<dbReference type="FunFam" id="3.40.50.300:FF:000034">
    <property type="entry name" value="26S protease regulatory subunit 10B"/>
    <property type="match status" value="1"/>
</dbReference>
<keyword evidence="7" id="KW-0645">Protease</keyword>
<evidence type="ECO:0000313" key="7">
    <source>
        <dbReference type="EMBL" id="CDW55897.1"/>
    </source>
</evidence>
<keyword evidence="2 5" id="KW-0547">Nucleotide-binding</keyword>
<dbReference type="GO" id="GO:0000502">
    <property type="term" value="C:proteasome complex"/>
    <property type="evidence" value="ECO:0007669"/>
    <property type="project" value="UniProtKB-KW"/>
</dbReference>
<organism evidence="7 8">
    <name type="scientific">Trichuris trichiura</name>
    <name type="common">Whipworm</name>
    <name type="synonym">Trichocephalus trichiurus</name>
    <dbReference type="NCBI Taxonomy" id="36087"/>
    <lineage>
        <taxon>Eukaryota</taxon>
        <taxon>Metazoa</taxon>
        <taxon>Ecdysozoa</taxon>
        <taxon>Nematoda</taxon>
        <taxon>Enoplea</taxon>
        <taxon>Dorylaimia</taxon>
        <taxon>Trichinellida</taxon>
        <taxon>Trichuridae</taxon>
        <taxon>Trichuris</taxon>
    </lineage>
</organism>
<reference evidence="7" key="2">
    <citation type="submission" date="2014-03" db="EMBL/GenBank/DDBJ databases">
        <title>The whipworm genome and dual-species transcriptomics of an intimate host-pathogen interaction.</title>
        <authorList>
            <person name="Foth B.J."/>
            <person name="Tsai I.J."/>
            <person name="Reid A.J."/>
            <person name="Bancroft A.J."/>
            <person name="Nichol S."/>
            <person name="Tracey A."/>
            <person name="Holroyd N."/>
            <person name="Cotton J.A."/>
            <person name="Stanley E.J."/>
            <person name="Zarowiecki M."/>
            <person name="Liu J.Z."/>
            <person name="Huckvale T."/>
            <person name="Cooper P.J."/>
            <person name="Grencis R.K."/>
            <person name="Berriman M."/>
        </authorList>
    </citation>
    <scope>NUCLEOTIDE SEQUENCE [LARGE SCALE GENOMIC DNA]</scope>
</reference>
<keyword evidence="3 5" id="KW-0067">ATP-binding</keyword>
<dbReference type="InterPro" id="IPR003959">
    <property type="entry name" value="ATPase_AAA_core"/>
</dbReference>
<dbReference type="PANTHER" id="PTHR23073">
    <property type="entry name" value="26S PROTEASOME REGULATORY SUBUNIT"/>
    <property type="match status" value="1"/>
</dbReference>
<keyword evidence="4" id="KW-0647">Proteasome</keyword>
<dbReference type="GO" id="GO:0008233">
    <property type="term" value="F:peptidase activity"/>
    <property type="evidence" value="ECO:0007669"/>
    <property type="project" value="UniProtKB-KW"/>
</dbReference>
<dbReference type="Pfam" id="PF16450">
    <property type="entry name" value="Prot_ATP_ID_OB_C"/>
    <property type="match status" value="1"/>
</dbReference>
<dbReference type="Gene3D" id="1.10.8.60">
    <property type="match status" value="1"/>
</dbReference>
<evidence type="ECO:0000256" key="2">
    <source>
        <dbReference type="ARBA" id="ARBA00022741"/>
    </source>
</evidence>
<dbReference type="Gene3D" id="3.40.50.300">
    <property type="entry name" value="P-loop containing nucleotide triphosphate hydrolases"/>
    <property type="match status" value="1"/>
</dbReference>
<dbReference type="InterPro" id="IPR003960">
    <property type="entry name" value="ATPase_AAA_CS"/>
</dbReference>
<dbReference type="InterPro" id="IPR012340">
    <property type="entry name" value="NA-bd_OB-fold"/>
</dbReference>
<dbReference type="STRING" id="36087.A0A077Z608"/>
<reference evidence="7" key="1">
    <citation type="submission" date="2014-01" db="EMBL/GenBank/DDBJ databases">
        <authorList>
            <person name="Aslett M."/>
        </authorList>
    </citation>
    <scope>NUCLEOTIDE SEQUENCE</scope>
</reference>
<evidence type="ECO:0000256" key="3">
    <source>
        <dbReference type="ARBA" id="ARBA00022840"/>
    </source>
</evidence>
<dbReference type="Gene3D" id="2.40.50.140">
    <property type="entry name" value="Nucleic acid-binding proteins"/>
    <property type="match status" value="1"/>
</dbReference>
<keyword evidence="8" id="KW-1185">Reference proteome</keyword>
<feature type="domain" description="AAA+ ATPase" evidence="6">
    <location>
        <begin position="181"/>
        <end position="320"/>
    </location>
</feature>
<evidence type="ECO:0000256" key="5">
    <source>
        <dbReference type="RuleBase" id="RU003651"/>
    </source>
</evidence>
<dbReference type="PROSITE" id="PS00674">
    <property type="entry name" value="AAA"/>
    <property type="match status" value="1"/>
</dbReference>
<keyword evidence="7" id="KW-0378">Hydrolase</keyword>
<dbReference type="SUPFAM" id="SSF52540">
    <property type="entry name" value="P-loop containing nucleoside triphosphate hydrolases"/>
    <property type="match status" value="1"/>
</dbReference>
<dbReference type="InterPro" id="IPR032501">
    <property type="entry name" value="Prot_ATP_ID_OB_2nd"/>
</dbReference>
<dbReference type="EMBL" id="HG805991">
    <property type="protein sequence ID" value="CDW55897.1"/>
    <property type="molecule type" value="Genomic_DNA"/>
</dbReference>
<dbReference type="GO" id="GO:0005524">
    <property type="term" value="F:ATP binding"/>
    <property type="evidence" value="ECO:0007669"/>
    <property type="project" value="UniProtKB-KW"/>
</dbReference>
<proteinExistence type="inferred from homology"/>
<evidence type="ECO:0000259" key="6">
    <source>
        <dbReference type="SMART" id="SM00382"/>
    </source>
</evidence>
<dbReference type="GO" id="GO:0016887">
    <property type="term" value="F:ATP hydrolysis activity"/>
    <property type="evidence" value="ECO:0007669"/>
    <property type="project" value="InterPro"/>
</dbReference>
<dbReference type="InterPro" id="IPR027417">
    <property type="entry name" value="P-loop_NTPase"/>
</dbReference>
<dbReference type="AlphaFoldDB" id="A0A077Z608"/>
<dbReference type="InterPro" id="IPR050221">
    <property type="entry name" value="26S_Proteasome_ATPase"/>
</dbReference>
<name>A0A077Z608_TRITR</name>
<dbReference type="OrthoDB" id="5922251at2759"/>
<dbReference type="Pfam" id="PF00004">
    <property type="entry name" value="AAA"/>
    <property type="match status" value="1"/>
</dbReference>
<dbReference type="InterPro" id="IPR003593">
    <property type="entry name" value="AAA+_ATPase"/>
</dbReference>
<dbReference type="GO" id="GO:0006508">
    <property type="term" value="P:proteolysis"/>
    <property type="evidence" value="ECO:0007669"/>
    <property type="project" value="UniProtKB-KW"/>
</dbReference>
<dbReference type="InterPro" id="IPR041569">
    <property type="entry name" value="AAA_lid_3"/>
</dbReference>
<evidence type="ECO:0000256" key="4">
    <source>
        <dbReference type="ARBA" id="ARBA00022942"/>
    </source>
</evidence>
<dbReference type="SMART" id="SM00382">
    <property type="entry name" value="AAA"/>
    <property type="match status" value="1"/>
</dbReference>
<dbReference type="Proteomes" id="UP000030665">
    <property type="component" value="Unassembled WGS sequence"/>
</dbReference>
<evidence type="ECO:0000256" key="1">
    <source>
        <dbReference type="ARBA" id="ARBA00006914"/>
    </source>
</evidence>
<comment type="similarity">
    <text evidence="1 5">Belongs to the AAA ATPase family.</text>
</comment>
<protein>
    <submittedName>
        <fullName evidence="7">26S protease regulatory subunit 10B</fullName>
    </submittedName>
</protein>
<evidence type="ECO:0000313" key="8">
    <source>
        <dbReference type="Proteomes" id="UP000030665"/>
    </source>
</evidence>
<sequence length="402" mass="45329">MHSQENLPSENSATIWQRTKMSPYSLFLKRLKENDRLAFEEKRMTKQIQWFKESMTKFDRVVSYTGSNAMLIGEVMNKLSDQRVIVALTSGTHMVVGCQNVKDKSKIEKDARVALDSVSLTIMAVLPQIVDINIYKMAHQDFSGVSFEMIGGLEEQIRSVREVVEMPIAKPEIFQRVGIKPPKGVLLYGPPGTGKTLIAKAVASQLSYNFLKIVSSGIIEKYIGQSARVIREMFTYAKHNQPCIIFIDEIDAIGSKRRSHGNSADREIQRTMLELLHQMDGFNSLQKVKVIMATNRPDALDPALLRPGRLDRKIEIPLPNQKARLEILKIHIKNVSKSGSLDLTSIAHMTEGLNGADMRNVVTEAGYNAIRDDRDSIVQADLTKAIRKVREMKKSESAIYFH</sequence>
<dbReference type="Pfam" id="PF17862">
    <property type="entry name" value="AAA_lid_3"/>
    <property type="match status" value="1"/>
</dbReference>
<gene>
    <name evidence="7" type="ORF">TTRE_0000417101</name>
</gene>